<keyword evidence="2" id="KW-1185">Reference proteome</keyword>
<gene>
    <name evidence="1" type="ORF">O6H91_21G072500</name>
</gene>
<proteinExistence type="predicted"/>
<dbReference type="Proteomes" id="UP001162992">
    <property type="component" value="Chromosome 21"/>
</dbReference>
<reference evidence="2" key="1">
    <citation type="journal article" date="2024" name="Proc. Natl. Acad. Sci. U.S.A.">
        <title>Extraordinary preservation of gene collinearity over three hundred million years revealed in homosporous lycophytes.</title>
        <authorList>
            <person name="Li C."/>
            <person name="Wickell D."/>
            <person name="Kuo L.Y."/>
            <person name="Chen X."/>
            <person name="Nie B."/>
            <person name="Liao X."/>
            <person name="Peng D."/>
            <person name="Ji J."/>
            <person name="Jenkins J."/>
            <person name="Williams M."/>
            <person name="Shu S."/>
            <person name="Plott C."/>
            <person name="Barry K."/>
            <person name="Rajasekar S."/>
            <person name="Grimwood J."/>
            <person name="Han X."/>
            <person name="Sun S."/>
            <person name="Hou Z."/>
            <person name="He W."/>
            <person name="Dai G."/>
            <person name="Sun C."/>
            <person name="Schmutz J."/>
            <person name="Leebens-Mack J.H."/>
            <person name="Li F.W."/>
            <person name="Wang L."/>
        </authorList>
    </citation>
    <scope>NUCLEOTIDE SEQUENCE [LARGE SCALE GENOMIC DNA]</scope>
    <source>
        <strain evidence="2">cv. PW_Plant_1</strain>
    </source>
</reference>
<evidence type="ECO:0000313" key="1">
    <source>
        <dbReference type="EMBL" id="KAJ7518519.1"/>
    </source>
</evidence>
<protein>
    <submittedName>
        <fullName evidence="1">Uncharacterized protein</fullName>
    </submittedName>
</protein>
<name>A0ACC2ALW5_DIPCM</name>
<dbReference type="EMBL" id="CM055112">
    <property type="protein sequence ID" value="KAJ7518519.1"/>
    <property type="molecule type" value="Genomic_DNA"/>
</dbReference>
<accession>A0ACC2ALW5</accession>
<comment type="caution">
    <text evidence="1">The sequence shown here is derived from an EMBL/GenBank/DDBJ whole genome shotgun (WGS) entry which is preliminary data.</text>
</comment>
<organism evidence="1 2">
    <name type="scientific">Diphasiastrum complanatum</name>
    <name type="common">Issler's clubmoss</name>
    <name type="synonym">Lycopodium complanatum</name>
    <dbReference type="NCBI Taxonomy" id="34168"/>
    <lineage>
        <taxon>Eukaryota</taxon>
        <taxon>Viridiplantae</taxon>
        <taxon>Streptophyta</taxon>
        <taxon>Embryophyta</taxon>
        <taxon>Tracheophyta</taxon>
        <taxon>Lycopodiopsida</taxon>
        <taxon>Lycopodiales</taxon>
        <taxon>Lycopodiaceae</taxon>
        <taxon>Lycopodioideae</taxon>
        <taxon>Diphasiastrum</taxon>
    </lineage>
</organism>
<sequence>MAERSILSIVRFRLLQRFRVAAVAAPHFCSPDAVNRLCAFRRGACRGLETKADQGTYLDKSAVAERVLAIVQNSQKVEPSKVISTAHFQKDLGLDSLDTVEIVMALEEAFDIEIPDQEAEKFLSCADAIDYIASLPQAKSEHHPNAQ</sequence>
<evidence type="ECO:0000313" key="2">
    <source>
        <dbReference type="Proteomes" id="UP001162992"/>
    </source>
</evidence>